<dbReference type="SUPFAM" id="SSF52096">
    <property type="entry name" value="ClpP/crotonase"/>
    <property type="match status" value="1"/>
</dbReference>
<proteinExistence type="inferred from homology"/>
<dbReference type="PANTHER" id="PTHR11941:SF54">
    <property type="entry name" value="ENOYL-COA HYDRATASE, MITOCHONDRIAL"/>
    <property type="match status" value="1"/>
</dbReference>
<dbReference type="EMBL" id="MGDI01000042">
    <property type="protein sequence ID" value="OGL51395.1"/>
    <property type="molecule type" value="Genomic_DNA"/>
</dbReference>
<evidence type="ECO:0000313" key="3">
    <source>
        <dbReference type="EMBL" id="OGL51395.1"/>
    </source>
</evidence>
<gene>
    <name evidence="3" type="ORF">A3G31_05955</name>
</gene>
<dbReference type="AlphaFoldDB" id="A0A1F7SC98"/>
<dbReference type="GO" id="GO:0016836">
    <property type="term" value="F:hydro-lyase activity"/>
    <property type="evidence" value="ECO:0007669"/>
    <property type="project" value="UniProtKB-ARBA"/>
</dbReference>
<dbReference type="InterPro" id="IPR001753">
    <property type="entry name" value="Enoyl-CoA_hydra/iso"/>
</dbReference>
<dbReference type="FunFam" id="3.90.226.10:FF:000009">
    <property type="entry name" value="Carnitinyl-CoA dehydratase"/>
    <property type="match status" value="1"/>
</dbReference>
<dbReference type="InterPro" id="IPR029045">
    <property type="entry name" value="ClpP/crotonase-like_dom_sf"/>
</dbReference>
<evidence type="ECO:0000256" key="2">
    <source>
        <dbReference type="ARBA" id="ARBA00023239"/>
    </source>
</evidence>
<comment type="similarity">
    <text evidence="1">Belongs to the enoyl-CoA hydratase/isomerase family.</text>
</comment>
<dbReference type="InterPro" id="IPR014748">
    <property type="entry name" value="Enoyl-CoA_hydra_C"/>
</dbReference>
<protein>
    <submittedName>
        <fullName evidence="3">Crotonase</fullName>
    </submittedName>
</protein>
<sequence length="262" mass="28326">MSWEFFNVEMVEEGISLVTINRPKVLNAVDFPTIKELGKIFDSLEEDKSVRAVIFTGAGEKAFIAGGDIAAMNSLKWPDEARDFVATGHRVISGIERSSKITIAAINGFALGGGTEIALGFDIRIASEKAKLGLPEVGVGLIAGWGGTQRLSRLVGKGKAKELIFTGEMVDANEAYRIGLVNRVVSAGELIEACKKIAKKILSNSPIAVLQSKKAINEGLQMSLDHGLKYEAEAWLVNYATEDRNEGLSAFIEKRKPVFKGK</sequence>
<dbReference type="Gene3D" id="1.10.12.10">
    <property type="entry name" value="Lyase 2-enoyl-coa Hydratase, Chain A, domain 2"/>
    <property type="match status" value="1"/>
</dbReference>
<comment type="caution">
    <text evidence="3">The sequence shown here is derived from an EMBL/GenBank/DDBJ whole genome shotgun (WGS) entry which is preliminary data.</text>
</comment>
<organism evidence="3 4">
    <name type="scientific">Candidatus Schekmanbacteria bacterium RIFCSPLOWO2_12_FULL_38_15</name>
    <dbReference type="NCBI Taxonomy" id="1817883"/>
    <lineage>
        <taxon>Bacteria</taxon>
        <taxon>Candidatus Schekmaniibacteriota</taxon>
    </lineage>
</organism>
<accession>A0A1F7SC98</accession>
<dbReference type="Proteomes" id="UP000178082">
    <property type="component" value="Unassembled WGS sequence"/>
</dbReference>
<dbReference type="Pfam" id="PF00378">
    <property type="entry name" value="ECH_1"/>
    <property type="match status" value="1"/>
</dbReference>
<dbReference type="Gene3D" id="3.90.226.10">
    <property type="entry name" value="2-enoyl-CoA Hydratase, Chain A, domain 1"/>
    <property type="match status" value="1"/>
</dbReference>
<dbReference type="STRING" id="1817883.A3G31_05955"/>
<name>A0A1F7SC98_9BACT</name>
<evidence type="ECO:0000313" key="4">
    <source>
        <dbReference type="Proteomes" id="UP000178082"/>
    </source>
</evidence>
<dbReference type="GO" id="GO:0006635">
    <property type="term" value="P:fatty acid beta-oxidation"/>
    <property type="evidence" value="ECO:0007669"/>
    <property type="project" value="TreeGrafter"/>
</dbReference>
<dbReference type="FunFam" id="1.10.12.10:FF:000001">
    <property type="entry name" value="Probable enoyl-CoA hydratase, mitochondrial"/>
    <property type="match status" value="1"/>
</dbReference>
<dbReference type="CDD" id="cd06558">
    <property type="entry name" value="crotonase-like"/>
    <property type="match status" value="1"/>
</dbReference>
<evidence type="ECO:0000256" key="1">
    <source>
        <dbReference type="ARBA" id="ARBA00005254"/>
    </source>
</evidence>
<dbReference type="PANTHER" id="PTHR11941">
    <property type="entry name" value="ENOYL-COA HYDRATASE-RELATED"/>
    <property type="match status" value="1"/>
</dbReference>
<reference evidence="3 4" key="1">
    <citation type="journal article" date="2016" name="Nat. Commun.">
        <title>Thousands of microbial genomes shed light on interconnected biogeochemical processes in an aquifer system.</title>
        <authorList>
            <person name="Anantharaman K."/>
            <person name="Brown C.T."/>
            <person name="Hug L.A."/>
            <person name="Sharon I."/>
            <person name="Castelle C.J."/>
            <person name="Probst A.J."/>
            <person name="Thomas B.C."/>
            <person name="Singh A."/>
            <person name="Wilkins M.J."/>
            <person name="Karaoz U."/>
            <person name="Brodie E.L."/>
            <person name="Williams K.H."/>
            <person name="Hubbard S.S."/>
            <person name="Banfield J.F."/>
        </authorList>
    </citation>
    <scope>NUCLEOTIDE SEQUENCE [LARGE SCALE GENOMIC DNA]</scope>
</reference>
<keyword evidence="2" id="KW-0456">Lyase</keyword>